<accession>A0A0C2UDE1</accession>
<dbReference type="InterPro" id="IPR013216">
    <property type="entry name" value="Methyltransf_11"/>
</dbReference>
<dbReference type="InterPro" id="IPR029063">
    <property type="entry name" value="SAM-dependent_MTases_sf"/>
</dbReference>
<evidence type="ECO:0000313" key="2">
    <source>
        <dbReference type="EMBL" id="KIL99517.1"/>
    </source>
</evidence>
<dbReference type="Pfam" id="PF14559">
    <property type="entry name" value="TPR_19"/>
    <property type="match status" value="1"/>
</dbReference>
<dbReference type="Proteomes" id="UP000031971">
    <property type="component" value="Unassembled WGS sequence"/>
</dbReference>
<sequence length="359" mass="39193">MHAVRGEYETALSLLRQLHAFIPDDIQVMRALGIVLANSGDHEAALPFLHQVAQRQCTPDNVMGLIKVLGAMRRFPDIDHVCSVVWPHIGDELAFLGEWGYANLLMERFDRALEILGKALALDPHFRPALHNGASALVRSGRGEEAVSMYSRLGRAWASTEAVARDFVGEYAALSQSYDDNPLHHYFSARLVRLVQDARPEAMPDSVLELGCGSGLLSQALPQKPDRLVGIDISPDMLARARTRGAYSSLLCGDLVEVMAGLEEPFDAVMSAGVLCYLPDLRKVFANVARLLSPGGVFAFSVDPVGDDMEIAEMEPGEFAHSRPYLRALAAETGLTEIRIDIDLHRGAPGFWCSFGKAG</sequence>
<dbReference type="EMBL" id="JXSL01000023">
    <property type="protein sequence ID" value="KIL99517.1"/>
    <property type="molecule type" value="Genomic_DNA"/>
</dbReference>
<dbReference type="CDD" id="cd02440">
    <property type="entry name" value="AdoMet_MTases"/>
    <property type="match status" value="1"/>
</dbReference>
<keyword evidence="3" id="KW-1185">Reference proteome</keyword>
<dbReference type="InterPro" id="IPR011990">
    <property type="entry name" value="TPR-like_helical_dom_sf"/>
</dbReference>
<dbReference type="PANTHER" id="PTHR43861:SF1">
    <property type="entry name" value="TRANS-ACONITATE 2-METHYLTRANSFERASE"/>
    <property type="match status" value="1"/>
</dbReference>
<dbReference type="SUPFAM" id="SSF48452">
    <property type="entry name" value="TPR-like"/>
    <property type="match status" value="1"/>
</dbReference>
<dbReference type="PANTHER" id="PTHR43861">
    <property type="entry name" value="TRANS-ACONITATE 2-METHYLTRANSFERASE-RELATED"/>
    <property type="match status" value="1"/>
</dbReference>
<proteinExistence type="predicted"/>
<dbReference type="STRING" id="272627.CCC_04033"/>
<dbReference type="Gene3D" id="1.25.40.10">
    <property type="entry name" value="Tetratricopeptide repeat domain"/>
    <property type="match status" value="1"/>
</dbReference>
<dbReference type="SUPFAM" id="SSF53335">
    <property type="entry name" value="S-adenosyl-L-methionine-dependent methyltransferases"/>
    <property type="match status" value="1"/>
</dbReference>
<organism evidence="2 3">
    <name type="scientific">Paramagnetospirillum magnetotacticum MS-1</name>
    <dbReference type="NCBI Taxonomy" id="272627"/>
    <lineage>
        <taxon>Bacteria</taxon>
        <taxon>Pseudomonadati</taxon>
        <taxon>Pseudomonadota</taxon>
        <taxon>Alphaproteobacteria</taxon>
        <taxon>Rhodospirillales</taxon>
        <taxon>Magnetospirillaceae</taxon>
        <taxon>Paramagnetospirillum</taxon>
    </lineage>
</organism>
<protein>
    <recommendedName>
        <fullName evidence="1">Methyltransferase type 11 domain-containing protein</fullName>
    </recommendedName>
</protein>
<evidence type="ECO:0000313" key="3">
    <source>
        <dbReference type="Proteomes" id="UP000031971"/>
    </source>
</evidence>
<name>A0A0C2UDE1_PARME</name>
<feature type="domain" description="Methyltransferase type 11" evidence="1">
    <location>
        <begin position="208"/>
        <end position="300"/>
    </location>
</feature>
<dbReference type="Pfam" id="PF08241">
    <property type="entry name" value="Methyltransf_11"/>
    <property type="match status" value="1"/>
</dbReference>
<dbReference type="Gene3D" id="3.40.50.150">
    <property type="entry name" value="Vaccinia Virus protein VP39"/>
    <property type="match status" value="1"/>
</dbReference>
<dbReference type="AlphaFoldDB" id="A0A0C2UDE1"/>
<comment type="caution">
    <text evidence="2">The sequence shown here is derived from an EMBL/GenBank/DDBJ whole genome shotgun (WGS) entry which is preliminary data.</text>
</comment>
<gene>
    <name evidence="2" type="ORF">CCC_04033</name>
</gene>
<reference evidence="2 3" key="1">
    <citation type="submission" date="2015-01" db="EMBL/GenBank/DDBJ databases">
        <title>Genome Sequence of Magnetospirillum magnetotacticum Strain MS-1.</title>
        <authorList>
            <person name="Marinov G.K."/>
            <person name="Smalley M.D."/>
            <person name="DeSalvo G."/>
        </authorList>
    </citation>
    <scope>NUCLEOTIDE SEQUENCE [LARGE SCALE GENOMIC DNA]</scope>
    <source>
        <strain evidence="2 3">MS-1</strain>
    </source>
</reference>
<dbReference type="GO" id="GO:0008757">
    <property type="term" value="F:S-adenosylmethionine-dependent methyltransferase activity"/>
    <property type="evidence" value="ECO:0007669"/>
    <property type="project" value="InterPro"/>
</dbReference>
<evidence type="ECO:0000259" key="1">
    <source>
        <dbReference type="Pfam" id="PF08241"/>
    </source>
</evidence>